<reference evidence="1 2" key="1">
    <citation type="journal article" date="2021" name="Hortic Res">
        <title>High-quality reference genome and annotation aids understanding of berry development for evergreen blueberry (Vaccinium darrowii).</title>
        <authorList>
            <person name="Yu J."/>
            <person name="Hulse-Kemp A.M."/>
            <person name="Babiker E."/>
            <person name="Staton M."/>
        </authorList>
    </citation>
    <scope>NUCLEOTIDE SEQUENCE [LARGE SCALE GENOMIC DNA]</scope>
    <source>
        <strain evidence="2">cv. NJ 8807/NJ 8810</strain>
        <tissue evidence="1">Young leaf</tissue>
    </source>
</reference>
<sequence>MLMPKMANNGEIGRLKFTCRFPHKIWCLDIKYMPLPIDDDETLSNVLSLSNGFPLRVEINVQLEYTYGQDQMMLFGSSSFVEMLSQETLPTSEQPLIPFIEYSSQNEVLPPRYANDIGRYSTSMLGCDVLRTSNEGPNADGPSLGREFVCKEDNCCFKILPLLFAIIDEETTEAWKWFLVNMRIKVCPGRKDVTLISDRALGIMAAVRWVWETLIQGQPLGYHRWCIRHIASNFNNAVHNTKLKDLLTRACSAHQKRKLSMTLEEIKILNADVFKWIQNLGDPSKWALFHDEGRR</sequence>
<dbReference type="EMBL" id="CM037157">
    <property type="protein sequence ID" value="KAH7849320.1"/>
    <property type="molecule type" value="Genomic_DNA"/>
</dbReference>
<name>A0ACB7Y772_9ERIC</name>
<proteinExistence type="predicted"/>
<evidence type="ECO:0000313" key="1">
    <source>
        <dbReference type="EMBL" id="KAH7849320.1"/>
    </source>
</evidence>
<protein>
    <submittedName>
        <fullName evidence="1">Uncharacterized protein</fullName>
    </submittedName>
</protein>
<accession>A0ACB7Y772</accession>
<gene>
    <name evidence="1" type="ORF">Vadar_016225</name>
</gene>
<evidence type="ECO:0000313" key="2">
    <source>
        <dbReference type="Proteomes" id="UP000828048"/>
    </source>
</evidence>
<dbReference type="Proteomes" id="UP000828048">
    <property type="component" value="Chromosome 7"/>
</dbReference>
<organism evidence="1 2">
    <name type="scientific">Vaccinium darrowii</name>
    <dbReference type="NCBI Taxonomy" id="229202"/>
    <lineage>
        <taxon>Eukaryota</taxon>
        <taxon>Viridiplantae</taxon>
        <taxon>Streptophyta</taxon>
        <taxon>Embryophyta</taxon>
        <taxon>Tracheophyta</taxon>
        <taxon>Spermatophyta</taxon>
        <taxon>Magnoliopsida</taxon>
        <taxon>eudicotyledons</taxon>
        <taxon>Gunneridae</taxon>
        <taxon>Pentapetalae</taxon>
        <taxon>asterids</taxon>
        <taxon>Ericales</taxon>
        <taxon>Ericaceae</taxon>
        <taxon>Vaccinioideae</taxon>
        <taxon>Vaccinieae</taxon>
        <taxon>Vaccinium</taxon>
    </lineage>
</organism>
<keyword evidence="2" id="KW-1185">Reference proteome</keyword>
<comment type="caution">
    <text evidence="1">The sequence shown here is derived from an EMBL/GenBank/DDBJ whole genome shotgun (WGS) entry which is preliminary data.</text>
</comment>